<evidence type="ECO:0000313" key="7">
    <source>
        <dbReference type="EMBL" id="BCD98525.1"/>
    </source>
</evidence>
<gene>
    <name evidence="4" type="primary">bpt</name>
    <name evidence="7" type="ORF">MARGE09_P2726</name>
</gene>
<dbReference type="SUPFAM" id="SSF55729">
    <property type="entry name" value="Acyl-CoA N-acyltransferases (Nat)"/>
    <property type="match status" value="1"/>
</dbReference>
<dbReference type="RefSeq" id="WP_236982923.1">
    <property type="nucleotide sequence ID" value="NZ_AP023086.1"/>
</dbReference>
<reference evidence="7 8" key="1">
    <citation type="journal article" date="2022" name="IScience">
        <title>An ultrasensitive nanofiber-based assay for enzymatic hydrolysis and deep-sea microbial degradation of cellulose.</title>
        <authorList>
            <person name="Tsudome M."/>
            <person name="Tachioka M."/>
            <person name="Miyazaki M."/>
            <person name="Uchimura K."/>
            <person name="Tsuda M."/>
            <person name="Takaki Y."/>
            <person name="Deguchi S."/>
        </authorList>
    </citation>
    <scope>NUCLEOTIDE SEQUENCE [LARGE SCALE GENOMIC DNA]</scope>
    <source>
        <strain evidence="7 8">GE09</strain>
    </source>
</reference>
<comment type="function">
    <text evidence="4">Functions in the N-end rule pathway of protein degradation where it conjugates Leu from its aminoacyl-tRNA to the N-termini of proteins containing an N-terminal aspartate or glutamate.</text>
</comment>
<dbReference type="Pfam" id="PF04377">
    <property type="entry name" value="ATE_C"/>
    <property type="match status" value="1"/>
</dbReference>
<dbReference type="InterPro" id="IPR030700">
    <property type="entry name" value="N-end_Aminoacyl_Trfase"/>
</dbReference>
<dbReference type="NCBIfam" id="NF002345">
    <property type="entry name" value="PRK01305.2-2"/>
    <property type="match status" value="1"/>
</dbReference>
<dbReference type="Pfam" id="PF04376">
    <property type="entry name" value="ATE_N"/>
    <property type="match status" value="1"/>
</dbReference>
<evidence type="ECO:0000256" key="3">
    <source>
        <dbReference type="ARBA" id="ARBA00023315"/>
    </source>
</evidence>
<dbReference type="InterPro" id="IPR007471">
    <property type="entry name" value="N-end_Aminoacyl_Trfase_N"/>
</dbReference>
<dbReference type="EC" id="2.3.2.29" evidence="4"/>
<keyword evidence="8" id="KW-1185">Reference proteome</keyword>
<dbReference type="Proteomes" id="UP001320119">
    <property type="component" value="Chromosome"/>
</dbReference>
<organism evidence="7 8">
    <name type="scientific">Marinagarivorans cellulosilyticus</name>
    <dbReference type="NCBI Taxonomy" id="2721545"/>
    <lineage>
        <taxon>Bacteria</taxon>
        <taxon>Pseudomonadati</taxon>
        <taxon>Pseudomonadota</taxon>
        <taxon>Gammaproteobacteria</taxon>
        <taxon>Cellvibrionales</taxon>
        <taxon>Cellvibrionaceae</taxon>
        <taxon>Marinagarivorans</taxon>
    </lineage>
</organism>
<dbReference type="EMBL" id="AP023086">
    <property type="protein sequence ID" value="BCD98525.1"/>
    <property type="molecule type" value="Genomic_DNA"/>
</dbReference>
<dbReference type="NCBIfam" id="NF002341">
    <property type="entry name" value="PRK01305.1-1"/>
    <property type="match status" value="1"/>
</dbReference>
<dbReference type="InterPro" id="IPR017138">
    <property type="entry name" value="Asp_Glu_LeuTrfase"/>
</dbReference>
<evidence type="ECO:0000259" key="5">
    <source>
        <dbReference type="Pfam" id="PF04376"/>
    </source>
</evidence>
<dbReference type="PANTHER" id="PTHR21367">
    <property type="entry name" value="ARGININE-TRNA-PROTEIN TRANSFERASE 1"/>
    <property type="match status" value="1"/>
</dbReference>
<dbReference type="HAMAP" id="MF_00689">
    <property type="entry name" value="Bpt"/>
    <property type="match status" value="1"/>
</dbReference>
<dbReference type="NCBIfam" id="NF002342">
    <property type="entry name" value="PRK01305.1-3"/>
    <property type="match status" value="1"/>
</dbReference>
<dbReference type="KEGG" id="marq:MARGE09_P2726"/>
<evidence type="ECO:0000256" key="2">
    <source>
        <dbReference type="ARBA" id="ARBA00022679"/>
    </source>
</evidence>
<comment type="catalytic activity">
    <reaction evidence="4">
        <text>N-terminal L-aspartyl-[protein] + L-leucyl-tRNA(Leu) = N-terminal L-leucyl-L-aspartyl-[protein] + tRNA(Leu) + H(+)</text>
        <dbReference type="Rhea" id="RHEA:50420"/>
        <dbReference type="Rhea" id="RHEA-COMP:9613"/>
        <dbReference type="Rhea" id="RHEA-COMP:9622"/>
        <dbReference type="Rhea" id="RHEA-COMP:12669"/>
        <dbReference type="Rhea" id="RHEA-COMP:12674"/>
        <dbReference type="ChEBI" id="CHEBI:15378"/>
        <dbReference type="ChEBI" id="CHEBI:64720"/>
        <dbReference type="ChEBI" id="CHEBI:78442"/>
        <dbReference type="ChEBI" id="CHEBI:78494"/>
        <dbReference type="ChEBI" id="CHEBI:133042"/>
        <dbReference type="EC" id="2.3.2.29"/>
    </reaction>
</comment>
<dbReference type="NCBIfam" id="NF002346">
    <property type="entry name" value="PRK01305.2-3"/>
    <property type="match status" value="1"/>
</dbReference>
<dbReference type="InterPro" id="IPR007472">
    <property type="entry name" value="N-end_Aminoacyl_Trfase_C"/>
</dbReference>
<dbReference type="InterPro" id="IPR016181">
    <property type="entry name" value="Acyl_CoA_acyltransferase"/>
</dbReference>
<keyword evidence="3 4" id="KW-0012">Acyltransferase</keyword>
<dbReference type="GO" id="GO:0004057">
    <property type="term" value="F:arginyl-tRNA--protein transferase activity"/>
    <property type="evidence" value="ECO:0007669"/>
    <property type="project" value="InterPro"/>
</dbReference>
<evidence type="ECO:0000313" key="8">
    <source>
        <dbReference type="Proteomes" id="UP001320119"/>
    </source>
</evidence>
<keyword evidence="2 4" id="KW-0808">Transferase</keyword>
<feature type="domain" description="N-end rule aminoacyl transferase C-terminal" evidence="6">
    <location>
        <begin position="105"/>
        <end position="226"/>
    </location>
</feature>
<keyword evidence="1 4" id="KW-0963">Cytoplasm</keyword>
<dbReference type="AlphaFoldDB" id="A0AAN1WJ55"/>
<evidence type="ECO:0000256" key="4">
    <source>
        <dbReference type="HAMAP-Rule" id="MF_00689"/>
    </source>
</evidence>
<feature type="domain" description="N-end aminoacyl transferase N-terminal" evidence="5">
    <location>
        <begin position="15"/>
        <end position="85"/>
    </location>
</feature>
<protein>
    <recommendedName>
        <fullName evidence="4">Aspartate/glutamate leucyltransferase</fullName>
        <ecNumber evidence="4">2.3.2.29</ecNumber>
    </recommendedName>
</protein>
<evidence type="ECO:0000259" key="6">
    <source>
        <dbReference type="Pfam" id="PF04377"/>
    </source>
</evidence>
<evidence type="ECO:0000256" key="1">
    <source>
        <dbReference type="ARBA" id="ARBA00022490"/>
    </source>
</evidence>
<dbReference type="PIRSF" id="PIRSF037208">
    <property type="entry name" value="ATE_pro_prd"/>
    <property type="match status" value="1"/>
</dbReference>
<sequence length="238" mass="27532">MSDLSDLKLFTTGEHDCSYLSEQKATTLFVDPTAAIDSDLYSALSQLGFRRSGGNIYRPHCHDCSACISVRVPVHSFIPSRNQKRCLKLNSDLDIEATQLPNMDEHYSLYEHYIEVRHNDGDMHPPSRQQYLDFLNNPLGCTDYIEFREKGVLIGCAVSDRLDNGLSAIYTYFCPQQTARSLGRFAILYQIERARLFNLPYLYLGYWIRNCEKMNYKSQYKPLQLLINQQWITTNSID</sequence>
<dbReference type="PANTHER" id="PTHR21367:SF1">
    <property type="entry name" value="ARGINYL-TRNA--PROTEIN TRANSFERASE 1"/>
    <property type="match status" value="1"/>
</dbReference>
<dbReference type="GO" id="GO:0071596">
    <property type="term" value="P:ubiquitin-dependent protein catabolic process via the N-end rule pathway"/>
    <property type="evidence" value="ECO:0007669"/>
    <property type="project" value="InterPro"/>
</dbReference>
<dbReference type="GO" id="GO:0008914">
    <property type="term" value="F:leucyl-tRNA--protein transferase activity"/>
    <property type="evidence" value="ECO:0007669"/>
    <property type="project" value="UniProtKB-UniRule"/>
</dbReference>
<accession>A0AAN1WJ55</accession>
<dbReference type="GO" id="GO:0005737">
    <property type="term" value="C:cytoplasm"/>
    <property type="evidence" value="ECO:0007669"/>
    <property type="project" value="UniProtKB-SubCell"/>
</dbReference>
<name>A0AAN1WJ55_9GAMM</name>
<proteinExistence type="inferred from homology"/>
<comment type="catalytic activity">
    <reaction evidence="4">
        <text>N-terminal L-glutamyl-[protein] + L-leucyl-tRNA(Leu) = N-terminal L-leucyl-L-glutamyl-[protein] + tRNA(Leu) + H(+)</text>
        <dbReference type="Rhea" id="RHEA:50412"/>
        <dbReference type="Rhea" id="RHEA-COMP:9613"/>
        <dbReference type="Rhea" id="RHEA-COMP:9622"/>
        <dbReference type="Rhea" id="RHEA-COMP:12664"/>
        <dbReference type="Rhea" id="RHEA-COMP:12668"/>
        <dbReference type="ChEBI" id="CHEBI:15378"/>
        <dbReference type="ChEBI" id="CHEBI:64721"/>
        <dbReference type="ChEBI" id="CHEBI:78442"/>
        <dbReference type="ChEBI" id="CHEBI:78494"/>
        <dbReference type="ChEBI" id="CHEBI:133041"/>
        <dbReference type="EC" id="2.3.2.29"/>
    </reaction>
</comment>
<comment type="subcellular location">
    <subcellularLocation>
        <location evidence="4">Cytoplasm</location>
    </subcellularLocation>
</comment>
<comment type="similarity">
    <text evidence="4">Belongs to the R-transferase family. Bpt subfamily.</text>
</comment>